<sequence>MAKTLQYFATFLLVHLLFSSSNVTEVRPVVMVKISGKPLGVLVKNSGPSPGIGHRSAISVEKQVDHVAHSGPSPGEGHK</sequence>
<keyword evidence="3" id="KW-1185">Reference proteome</keyword>
<reference evidence="2" key="1">
    <citation type="submission" date="2023-12" db="EMBL/GenBank/DDBJ databases">
        <title>Genome assembly of Anisodus tanguticus.</title>
        <authorList>
            <person name="Wang Y.-J."/>
        </authorList>
    </citation>
    <scope>NUCLEOTIDE SEQUENCE</scope>
    <source>
        <strain evidence="2">KB-2021</strain>
        <tissue evidence="2">Leaf</tissue>
    </source>
</reference>
<name>A0AAE1R5F2_9SOLA</name>
<proteinExistence type="predicted"/>
<gene>
    <name evidence="2" type="ORF">RND71_035534</name>
</gene>
<feature type="chain" id="PRO_5041917165" evidence="1">
    <location>
        <begin position="20"/>
        <end position="79"/>
    </location>
</feature>
<accession>A0AAE1R5F2</accession>
<dbReference type="EMBL" id="JAVYJV010000019">
    <property type="protein sequence ID" value="KAK4345358.1"/>
    <property type="molecule type" value="Genomic_DNA"/>
</dbReference>
<feature type="signal peptide" evidence="1">
    <location>
        <begin position="1"/>
        <end position="19"/>
    </location>
</feature>
<evidence type="ECO:0000313" key="2">
    <source>
        <dbReference type="EMBL" id="KAK4345358.1"/>
    </source>
</evidence>
<dbReference type="AlphaFoldDB" id="A0AAE1R5F2"/>
<evidence type="ECO:0000313" key="3">
    <source>
        <dbReference type="Proteomes" id="UP001291623"/>
    </source>
</evidence>
<keyword evidence="1" id="KW-0732">Signal</keyword>
<protein>
    <submittedName>
        <fullName evidence="2">Uncharacterized protein</fullName>
    </submittedName>
</protein>
<comment type="caution">
    <text evidence="2">The sequence shown here is derived from an EMBL/GenBank/DDBJ whole genome shotgun (WGS) entry which is preliminary data.</text>
</comment>
<evidence type="ECO:0000256" key="1">
    <source>
        <dbReference type="SAM" id="SignalP"/>
    </source>
</evidence>
<organism evidence="2 3">
    <name type="scientific">Anisodus tanguticus</name>
    <dbReference type="NCBI Taxonomy" id="243964"/>
    <lineage>
        <taxon>Eukaryota</taxon>
        <taxon>Viridiplantae</taxon>
        <taxon>Streptophyta</taxon>
        <taxon>Embryophyta</taxon>
        <taxon>Tracheophyta</taxon>
        <taxon>Spermatophyta</taxon>
        <taxon>Magnoliopsida</taxon>
        <taxon>eudicotyledons</taxon>
        <taxon>Gunneridae</taxon>
        <taxon>Pentapetalae</taxon>
        <taxon>asterids</taxon>
        <taxon>lamiids</taxon>
        <taxon>Solanales</taxon>
        <taxon>Solanaceae</taxon>
        <taxon>Solanoideae</taxon>
        <taxon>Hyoscyameae</taxon>
        <taxon>Anisodus</taxon>
    </lineage>
</organism>
<dbReference type="Proteomes" id="UP001291623">
    <property type="component" value="Unassembled WGS sequence"/>
</dbReference>